<feature type="compositionally biased region" description="Gly residues" evidence="7">
    <location>
        <begin position="105"/>
        <end position="114"/>
    </location>
</feature>
<dbReference type="PANTHER" id="PTHR46029">
    <property type="entry name" value="C-TERMINAL-BINDING PROTEIN"/>
    <property type="match status" value="1"/>
</dbReference>
<dbReference type="SUPFAM" id="SSF57716">
    <property type="entry name" value="Glucocorticoid receptor-like (DNA-binding domain)"/>
    <property type="match status" value="1"/>
</dbReference>
<dbReference type="Proteomes" id="UP000050792">
    <property type="component" value="Unassembled WGS sequence"/>
</dbReference>
<dbReference type="Gene3D" id="3.40.50.720">
    <property type="entry name" value="NAD(P)-binding Rossmann-like Domain"/>
    <property type="match status" value="1"/>
</dbReference>
<keyword evidence="1" id="KW-0479">Metal-binding</keyword>
<evidence type="ECO:0000256" key="5">
    <source>
        <dbReference type="PROSITE-ProRule" id="PRU00309"/>
    </source>
</evidence>
<name>A0AA85G8G3_9TREM</name>
<dbReference type="GO" id="GO:0003714">
    <property type="term" value="F:transcription corepressor activity"/>
    <property type="evidence" value="ECO:0007669"/>
    <property type="project" value="TreeGrafter"/>
</dbReference>
<evidence type="ECO:0000256" key="4">
    <source>
        <dbReference type="ARBA" id="ARBA00023125"/>
    </source>
</evidence>
<dbReference type="InterPro" id="IPR036291">
    <property type="entry name" value="NAD(P)-bd_dom_sf"/>
</dbReference>
<dbReference type="GO" id="GO:0140297">
    <property type="term" value="F:DNA-binding transcription factor binding"/>
    <property type="evidence" value="ECO:0007669"/>
    <property type="project" value="TreeGrafter"/>
</dbReference>
<reference evidence="10 11" key="2">
    <citation type="submission" date="2023-11" db="UniProtKB">
        <authorList>
            <consortium name="WormBaseParasite"/>
        </authorList>
    </citation>
    <scope>IDENTIFICATION</scope>
</reference>
<evidence type="ECO:0000256" key="3">
    <source>
        <dbReference type="ARBA" id="ARBA00022833"/>
    </source>
</evidence>
<dbReference type="PROSITE" id="PS50950">
    <property type="entry name" value="ZF_THAP"/>
    <property type="match status" value="1"/>
</dbReference>
<sequence>MPTTCGFPNCRFRSRYRGAEDNRHFYRVPKKPAILRKKWLEAIGRTEETIVSQLRVCSGHFYGGEKHEGDVPVADPAVDEPIRVELPPKISRFPSTVNKRNSYGTRGGGGVGRGRGPHHTQGIRNKMCFLKSGMLNYMTKHNNSLNLLGSFKPKHTLASNSTQSSPTLRNDHKIRANKPIHLNATNIINSNNDSNNPLMWFNNLYSPYIYDYLKTISLNTSTSSLSELNTNKKYLYDPRKHFNSTSISKDQSILQNYSHQSPQQINYPIDKYTSLIHTSRCYTPLTSTTIGLTNLIQNDDSIPKKSSSSPFNNNNNNGNINSINNIINDNKPQSAFSSVTSTFNNNTNNNISKDFINNNDYVMKSSFLSNKEQFSLNITTDNINKNKFQSTMSIPFTTNQSTNYYLSLATIMNDVLTKKLMDTYLNSFKYPSHLKDDQSHLKDDQSHLKDEYNSLNIMNSINEFNEIKDLSIKSEYIKEYSNIMKFYTKKSNEFNRLNDYEQNTMETIDDMMKNNDNYMKMNNCDQFEQQNEIVHCNLLQLKEQRSNQPEDIPSLNQIVQYVIFIGIDELTVEMPILHDLINPLCVQYSDIKNLPEHIRQNVSDMVTYQEIVLSIEYLQYFSFLKNIYIPECLNSRNCWDELKNLGINLHIVPLELDVNKSADFIIGIILSTHYDIMSIYMNEKNQPTVKRPSSSPSQSMMNQLVQINKPLYDHTNDIFKHTTTINDQTIENIVSNNQETQLNTDRNIQIGIIGIGPISLTIIRQLEKFNYNIRVFDKFLPDGIDTVLNFNYTNNYEEMIHRSDWIIFIQESSIMKDMRSFGRSNGCSLLTVNEIFNVNMKAKMKSGCHILYINLVDDYPHELTTLNTLAHSGYVADIYVLLRKSCENLTSEFNIQKSPNLICLNNKLNKLQVQSEELRRSISQFLRRNLLKNLMFIPKFNEITQTDKFKNKTEPRYKMTLNNQKMNPTINTLKKNTNTHQKLPPHGIKKHLTFGINSLVASKTLKYYPTHCEQP</sequence>
<accession>A0AA85G8G3</accession>
<feature type="domain" description="THAP-type" evidence="8">
    <location>
        <begin position="1"/>
        <end position="79"/>
    </location>
</feature>
<dbReference type="GO" id="GO:0001221">
    <property type="term" value="F:transcription coregulator binding"/>
    <property type="evidence" value="ECO:0007669"/>
    <property type="project" value="TreeGrafter"/>
</dbReference>
<proteinExistence type="predicted"/>
<reference evidence="9" key="1">
    <citation type="submission" date="2022-06" db="EMBL/GenBank/DDBJ databases">
        <authorList>
            <person name="Berger JAMES D."/>
            <person name="Berger JAMES D."/>
        </authorList>
    </citation>
    <scope>NUCLEOTIDE SEQUENCE [LARGE SCALE GENOMIC DNA]</scope>
</reference>
<dbReference type="GO" id="GO:0006357">
    <property type="term" value="P:regulation of transcription by RNA polymerase II"/>
    <property type="evidence" value="ECO:0007669"/>
    <property type="project" value="TreeGrafter"/>
</dbReference>
<evidence type="ECO:0000313" key="11">
    <source>
        <dbReference type="WBParaSite" id="SRDH1_80230.3"/>
    </source>
</evidence>
<keyword evidence="6" id="KW-0175">Coiled coil</keyword>
<evidence type="ECO:0000259" key="8">
    <source>
        <dbReference type="PROSITE" id="PS50950"/>
    </source>
</evidence>
<dbReference type="GO" id="GO:0008270">
    <property type="term" value="F:zinc ion binding"/>
    <property type="evidence" value="ECO:0007669"/>
    <property type="project" value="UniProtKB-KW"/>
</dbReference>
<evidence type="ECO:0000313" key="10">
    <source>
        <dbReference type="WBParaSite" id="SRDH1_80230.2"/>
    </source>
</evidence>
<dbReference type="InterPro" id="IPR051638">
    <property type="entry name" value="CTBP_dehydrogenase"/>
</dbReference>
<feature type="region of interest" description="Disordered" evidence="7">
    <location>
        <begin position="93"/>
        <end position="120"/>
    </location>
</feature>
<evidence type="ECO:0000256" key="7">
    <source>
        <dbReference type="SAM" id="MobiDB-lite"/>
    </source>
</evidence>
<dbReference type="AlphaFoldDB" id="A0AA85G8G3"/>
<dbReference type="InterPro" id="IPR006612">
    <property type="entry name" value="THAP_Znf"/>
</dbReference>
<protein>
    <recommendedName>
        <fullName evidence="8">THAP-type domain-containing protein</fullName>
    </recommendedName>
</protein>
<evidence type="ECO:0000256" key="1">
    <source>
        <dbReference type="ARBA" id="ARBA00022723"/>
    </source>
</evidence>
<dbReference type="Pfam" id="PF05485">
    <property type="entry name" value="THAP"/>
    <property type="match status" value="1"/>
</dbReference>
<keyword evidence="9" id="KW-1185">Reference proteome</keyword>
<dbReference type="GO" id="GO:0005634">
    <property type="term" value="C:nucleus"/>
    <property type="evidence" value="ECO:0007669"/>
    <property type="project" value="TreeGrafter"/>
</dbReference>
<feature type="compositionally biased region" description="Polar residues" evidence="7">
    <location>
        <begin position="93"/>
        <end position="103"/>
    </location>
</feature>
<feature type="coiled-coil region" evidence="6">
    <location>
        <begin position="901"/>
        <end position="928"/>
    </location>
</feature>
<dbReference type="WBParaSite" id="SRDH1_80230.2">
    <property type="protein sequence ID" value="SRDH1_80230.2"/>
    <property type="gene ID" value="SRDH1_80230"/>
</dbReference>
<dbReference type="WBParaSite" id="SRDH1_80230.3">
    <property type="protein sequence ID" value="SRDH1_80230.3"/>
    <property type="gene ID" value="SRDH1_80230"/>
</dbReference>
<keyword evidence="4 5" id="KW-0238">DNA-binding</keyword>
<evidence type="ECO:0000313" key="9">
    <source>
        <dbReference type="Proteomes" id="UP000050792"/>
    </source>
</evidence>
<dbReference type="SUPFAM" id="SSF51735">
    <property type="entry name" value="NAD(P)-binding Rossmann-fold domains"/>
    <property type="match status" value="1"/>
</dbReference>
<evidence type="ECO:0000256" key="2">
    <source>
        <dbReference type="ARBA" id="ARBA00022771"/>
    </source>
</evidence>
<organism evidence="9 10">
    <name type="scientific">Schistosoma rodhaini</name>
    <dbReference type="NCBI Taxonomy" id="6188"/>
    <lineage>
        <taxon>Eukaryota</taxon>
        <taxon>Metazoa</taxon>
        <taxon>Spiralia</taxon>
        <taxon>Lophotrochozoa</taxon>
        <taxon>Platyhelminthes</taxon>
        <taxon>Trematoda</taxon>
        <taxon>Digenea</taxon>
        <taxon>Strigeidida</taxon>
        <taxon>Schistosomatoidea</taxon>
        <taxon>Schistosomatidae</taxon>
        <taxon>Schistosoma</taxon>
    </lineage>
</organism>
<evidence type="ECO:0000256" key="6">
    <source>
        <dbReference type="SAM" id="Coils"/>
    </source>
</evidence>
<keyword evidence="3" id="KW-0862">Zinc</keyword>
<keyword evidence="2 5" id="KW-0863">Zinc-finger</keyword>
<dbReference type="GO" id="GO:0003713">
    <property type="term" value="F:transcription coactivator activity"/>
    <property type="evidence" value="ECO:0007669"/>
    <property type="project" value="TreeGrafter"/>
</dbReference>
<dbReference type="PANTHER" id="PTHR46029:SF7">
    <property type="entry name" value="C-TERMINAL-BINDING PROTEIN"/>
    <property type="match status" value="1"/>
</dbReference>
<dbReference type="GO" id="GO:0003677">
    <property type="term" value="F:DNA binding"/>
    <property type="evidence" value="ECO:0007669"/>
    <property type="project" value="UniProtKB-UniRule"/>
</dbReference>